<dbReference type="Pfam" id="PF02909">
    <property type="entry name" value="TetR_C_1"/>
    <property type="match status" value="1"/>
</dbReference>
<keyword evidence="2 4" id="KW-0238">DNA-binding</keyword>
<dbReference type="GO" id="GO:0003700">
    <property type="term" value="F:DNA-binding transcription factor activity"/>
    <property type="evidence" value="ECO:0007669"/>
    <property type="project" value="TreeGrafter"/>
</dbReference>
<dbReference type="SUPFAM" id="SSF48498">
    <property type="entry name" value="Tetracyclin repressor-like, C-terminal domain"/>
    <property type="match status" value="1"/>
</dbReference>
<dbReference type="GO" id="GO:0045892">
    <property type="term" value="P:negative regulation of DNA-templated transcription"/>
    <property type="evidence" value="ECO:0007669"/>
    <property type="project" value="InterPro"/>
</dbReference>
<keyword evidence="3" id="KW-0804">Transcription</keyword>
<gene>
    <name evidence="6" type="ORF">ETU37_09355</name>
</gene>
<dbReference type="PANTHER" id="PTHR30055:SF151">
    <property type="entry name" value="TRANSCRIPTIONAL REGULATORY PROTEIN"/>
    <property type="match status" value="1"/>
</dbReference>
<keyword evidence="7" id="KW-1185">Reference proteome</keyword>
<dbReference type="InterPro" id="IPR001647">
    <property type="entry name" value="HTH_TetR"/>
</dbReference>
<dbReference type="Pfam" id="PF00440">
    <property type="entry name" value="TetR_N"/>
    <property type="match status" value="1"/>
</dbReference>
<proteinExistence type="predicted"/>
<organism evidence="6 7">
    <name type="scientific">Nocardioides iriomotensis</name>
    <dbReference type="NCBI Taxonomy" id="715784"/>
    <lineage>
        <taxon>Bacteria</taxon>
        <taxon>Bacillati</taxon>
        <taxon>Actinomycetota</taxon>
        <taxon>Actinomycetes</taxon>
        <taxon>Propionibacteriales</taxon>
        <taxon>Nocardioidaceae</taxon>
        <taxon>Nocardioides</taxon>
    </lineage>
</organism>
<dbReference type="AlphaFoldDB" id="A0A4Q5J495"/>
<comment type="caution">
    <text evidence="6">The sequence shown here is derived from an EMBL/GenBank/DDBJ whole genome shotgun (WGS) entry which is preliminary data.</text>
</comment>
<dbReference type="PANTHER" id="PTHR30055">
    <property type="entry name" value="HTH-TYPE TRANSCRIPTIONAL REGULATOR RUTR"/>
    <property type="match status" value="1"/>
</dbReference>
<dbReference type="Gene3D" id="1.10.10.60">
    <property type="entry name" value="Homeodomain-like"/>
    <property type="match status" value="1"/>
</dbReference>
<dbReference type="Proteomes" id="UP000291189">
    <property type="component" value="Unassembled WGS sequence"/>
</dbReference>
<dbReference type="PROSITE" id="PS50977">
    <property type="entry name" value="HTH_TETR_2"/>
    <property type="match status" value="1"/>
</dbReference>
<dbReference type="EMBL" id="SDPU01000021">
    <property type="protein sequence ID" value="RYU12225.1"/>
    <property type="molecule type" value="Genomic_DNA"/>
</dbReference>
<accession>A0A4Q5J495</accession>
<feature type="DNA-binding region" description="H-T-H motif" evidence="4">
    <location>
        <begin position="37"/>
        <end position="56"/>
    </location>
</feature>
<dbReference type="InterPro" id="IPR050109">
    <property type="entry name" value="HTH-type_TetR-like_transc_reg"/>
</dbReference>
<dbReference type="InterPro" id="IPR004111">
    <property type="entry name" value="Repressor_TetR_C"/>
</dbReference>
<dbReference type="SUPFAM" id="SSF46689">
    <property type="entry name" value="Homeodomain-like"/>
    <property type="match status" value="1"/>
</dbReference>
<dbReference type="OrthoDB" id="329481at2"/>
<keyword evidence="1" id="KW-0805">Transcription regulation</keyword>
<dbReference type="InterPro" id="IPR009057">
    <property type="entry name" value="Homeodomain-like_sf"/>
</dbReference>
<reference evidence="6 7" key="1">
    <citation type="submission" date="2019-01" db="EMBL/GenBank/DDBJ databases">
        <title>Nocardioides guangzhouensis sp. nov., an actinobacterium isolated from soil.</title>
        <authorList>
            <person name="Fu Y."/>
            <person name="Cai Y."/>
            <person name="Lin Z."/>
            <person name="Chen P."/>
        </authorList>
    </citation>
    <scope>NUCLEOTIDE SEQUENCE [LARGE SCALE GENOMIC DNA]</scope>
    <source>
        <strain evidence="6 7">NBRC 105384</strain>
    </source>
</reference>
<feature type="domain" description="HTH tetR-type" evidence="5">
    <location>
        <begin position="14"/>
        <end position="74"/>
    </location>
</feature>
<dbReference type="Gene3D" id="1.10.357.10">
    <property type="entry name" value="Tetracycline Repressor, domain 2"/>
    <property type="match status" value="1"/>
</dbReference>
<dbReference type="InterPro" id="IPR036271">
    <property type="entry name" value="Tet_transcr_reg_TetR-rel_C_sf"/>
</dbReference>
<name>A0A4Q5J495_9ACTN</name>
<evidence type="ECO:0000256" key="1">
    <source>
        <dbReference type="ARBA" id="ARBA00023015"/>
    </source>
</evidence>
<sequence>MPNRARRSPADRAPLTREAVVEAAVAMADAEGLDRLSMRRLGERLGVEAMSLYHHVPNKTALLDAMVDQVFAEMAVPQGDDWRAGLRERAVAQRAALRRHGWALAVMESRATPGYETIRHHDATLGFLRRTGFTVRATGHAYALLDAYVMGFLLQEQQLPFDDASAPDVAAGILDQHAAVELPHLAEFMSEVVLAGGYDFADEFDVGLDLVLDAVGGLRT</sequence>
<evidence type="ECO:0000313" key="7">
    <source>
        <dbReference type="Proteomes" id="UP000291189"/>
    </source>
</evidence>
<dbReference type="RefSeq" id="WP_129987000.1">
    <property type="nucleotide sequence ID" value="NZ_SDPU01000021.1"/>
</dbReference>
<dbReference type="GO" id="GO:0000976">
    <property type="term" value="F:transcription cis-regulatory region binding"/>
    <property type="evidence" value="ECO:0007669"/>
    <property type="project" value="TreeGrafter"/>
</dbReference>
<evidence type="ECO:0000256" key="4">
    <source>
        <dbReference type="PROSITE-ProRule" id="PRU00335"/>
    </source>
</evidence>
<protein>
    <submittedName>
        <fullName evidence="6">TetR/AcrR family transcriptional regulator</fullName>
    </submittedName>
</protein>
<evidence type="ECO:0000313" key="6">
    <source>
        <dbReference type="EMBL" id="RYU12225.1"/>
    </source>
</evidence>
<evidence type="ECO:0000256" key="3">
    <source>
        <dbReference type="ARBA" id="ARBA00023163"/>
    </source>
</evidence>
<evidence type="ECO:0000256" key="2">
    <source>
        <dbReference type="ARBA" id="ARBA00023125"/>
    </source>
</evidence>
<evidence type="ECO:0000259" key="5">
    <source>
        <dbReference type="PROSITE" id="PS50977"/>
    </source>
</evidence>